<name>K6YH61_9ALTE</name>
<evidence type="ECO:0000313" key="2">
    <source>
        <dbReference type="EMBL" id="GAC23286.1"/>
    </source>
</evidence>
<dbReference type="InterPro" id="IPR012334">
    <property type="entry name" value="Pectin_lyas_fold"/>
</dbReference>
<dbReference type="Gene3D" id="2.160.20.10">
    <property type="entry name" value="Single-stranded right-handed beta-helix, Pectin lyase-like"/>
    <property type="match status" value="1"/>
</dbReference>
<dbReference type="Proteomes" id="UP000006263">
    <property type="component" value="Unassembled WGS sequence"/>
</dbReference>
<organism evidence="2 3">
    <name type="scientific">Paraglaciecola mesophila KMM 241</name>
    <dbReference type="NCBI Taxonomy" id="1128912"/>
    <lineage>
        <taxon>Bacteria</taxon>
        <taxon>Pseudomonadati</taxon>
        <taxon>Pseudomonadota</taxon>
        <taxon>Gammaproteobacteria</taxon>
        <taxon>Alteromonadales</taxon>
        <taxon>Alteromonadaceae</taxon>
        <taxon>Paraglaciecola</taxon>
    </lineage>
</organism>
<gene>
    <name evidence="2" type="ORF">GMES_0987</name>
</gene>
<evidence type="ECO:0000256" key="1">
    <source>
        <dbReference type="SAM" id="SignalP"/>
    </source>
</evidence>
<accession>K6YH61</accession>
<feature type="signal peptide" evidence="1">
    <location>
        <begin position="1"/>
        <end position="34"/>
    </location>
</feature>
<feature type="chain" id="PRO_5003897461" description="Right handed beta helix domain-containing protein" evidence="1">
    <location>
        <begin position="35"/>
        <end position="367"/>
    </location>
</feature>
<comment type="caution">
    <text evidence="2">The sequence shown here is derived from an EMBL/GenBank/DDBJ whole genome shotgun (WGS) entry which is preliminary data.</text>
</comment>
<sequence>MWTRIMKRLLKMLKVALKITCFGSMLVTSQLVIAQDSTELRKVIHVNNISSFYHAINQANKSGMTDIALAPGTYKISKTVVISAPNIRLIGNPIDPSSTHIIGHGMRNRSAVENILNINAKHFTLDGIKLSDAGNHLIQISGERDADFPVLKNCILQDSFEQLVKVSSGGNSKRASDYGIVDNCEFKYTNGIGPNYYIGGLDAHGARGWMVANSIFRNIASPDNRVAEFAIHFWNGAKSNTVENNIIVNCDRGIGFGLQGRPAEGGAIINNLIVHQVKEHPSSDVGIILEQTPNTQVLDNRVYLAHSYPNAIEYRFKETSNVVIMDNITNKPIQKRSNAQASLFNNVVKKNLSDIVTADELLIINQQ</sequence>
<protein>
    <recommendedName>
        <fullName evidence="4">Right handed beta helix domain-containing protein</fullName>
    </recommendedName>
</protein>
<dbReference type="InterPro" id="IPR011050">
    <property type="entry name" value="Pectin_lyase_fold/virulence"/>
</dbReference>
<proteinExistence type="predicted"/>
<dbReference type="EMBL" id="BAEP01000021">
    <property type="protein sequence ID" value="GAC23286.1"/>
    <property type="molecule type" value="Genomic_DNA"/>
</dbReference>
<evidence type="ECO:0008006" key="4">
    <source>
        <dbReference type="Google" id="ProtNLM"/>
    </source>
</evidence>
<dbReference type="SUPFAM" id="SSF51126">
    <property type="entry name" value="Pectin lyase-like"/>
    <property type="match status" value="1"/>
</dbReference>
<evidence type="ECO:0000313" key="3">
    <source>
        <dbReference type="Proteomes" id="UP000006263"/>
    </source>
</evidence>
<reference evidence="2 3" key="1">
    <citation type="journal article" date="2017" name="Antonie Van Leeuwenhoek">
        <title>Rhizobium rhizosphaerae sp. nov., a novel species isolated from rice rhizosphere.</title>
        <authorList>
            <person name="Zhao J.J."/>
            <person name="Zhang J."/>
            <person name="Zhang R.J."/>
            <person name="Zhang C.W."/>
            <person name="Yin H.Q."/>
            <person name="Zhang X.X."/>
        </authorList>
    </citation>
    <scope>NUCLEOTIDE SEQUENCE [LARGE SCALE GENOMIC DNA]</scope>
    <source>
        <strain evidence="2 3">KMM 241</strain>
    </source>
</reference>
<keyword evidence="1" id="KW-0732">Signal</keyword>
<dbReference type="AlphaFoldDB" id="K6YH61"/>
<dbReference type="eggNOG" id="ENOG502Z9RY">
    <property type="taxonomic scope" value="Bacteria"/>
</dbReference>